<sequence>MSARHLASTLRAPRPRPSTLSARPGPQPTPHRTLLQSAPRRPELPLDVPPISARLRPLVPFFIAWSVITTLAVHLLRGRKTAEEEQARAHAQESVLLGLAQRFRDGEDVSDTDIRRELEMVGLRERTALTLPLEADELREVSWFEVFLGRRKPKAEDAEEKAEVAAVSEEQAEAEAVVEWSKIVNEATKEQPRPEPEQAPARTGTAKRAASASVFI</sequence>
<evidence type="ECO:0000256" key="1">
    <source>
        <dbReference type="SAM" id="MobiDB-lite"/>
    </source>
</evidence>
<feature type="region of interest" description="Disordered" evidence="1">
    <location>
        <begin position="185"/>
        <end position="216"/>
    </location>
</feature>
<reference evidence="2 3" key="1">
    <citation type="submission" date="2023-08" db="EMBL/GenBank/DDBJ databases">
        <title>Annotated Genome Sequence of Vanrija albida AlHP1.</title>
        <authorList>
            <person name="Herzog R."/>
        </authorList>
    </citation>
    <scope>NUCLEOTIDE SEQUENCE [LARGE SCALE GENOMIC DNA]</scope>
    <source>
        <strain evidence="2 3">AlHP1</strain>
    </source>
</reference>
<dbReference type="EMBL" id="JBBXJM010000002">
    <property type="protein sequence ID" value="KAL1411368.1"/>
    <property type="molecule type" value="Genomic_DNA"/>
</dbReference>
<name>A0ABR3Q9F9_9TREE</name>
<dbReference type="GeneID" id="95983367"/>
<evidence type="ECO:0000313" key="3">
    <source>
        <dbReference type="Proteomes" id="UP001565368"/>
    </source>
</evidence>
<dbReference type="RefSeq" id="XP_069211312.1">
    <property type="nucleotide sequence ID" value="XM_069350926.1"/>
</dbReference>
<accession>A0ABR3Q9F9</accession>
<gene>
    <name evidence="2" type="ORF">Q8F55_002324</name>
</gene>
<protein>
    <submittedName>
        <fullName evidence="2">Uncharacterized protein</fullName>
    </submittedName>
</protein>
<feature type="region of interest" description="Disordered" evidence="1">
    <location>
        <begin position="1"/>
        <end position="43"/>
    </location>
</feature>
<dbReference type="Proteomes" id="UP001565368">
    <property type="component" value="Unassembled WGS sequence"/>
</dbReference>
<organism evidence="2 3">
    <name type="scientific">Vanrija albida</name>
    <dbReference type="NCBI Taxonomy" id="181172"/>
    <lineage>
        <taxon>Eukaryota</taxon>
        <taxon>Fungi</taxon>
        <taxon>Dikarya</taxon>
        <taxon>Basidiomycota</taxon>
        <taxon>Agaricomycotina</taxon>
        <taxon>Tremellomycetes</taxon>
        <taxon>Trichosporonales</taxon>
        <taxon>Trichosporonaceae</taxon>
        <taxon>Vanrija</taxon>
    </lineage>
</organism>
<proteinExistence type="predicted"/>
<comment type="caution">
    <text evidence="2">The sequence shown here is derived from an EMBL/GenBank/DDBJ whole genome shotgun (WGS) entry which is preliminary data.</text>
</comment>
<feature type="compositionally biased region" description="Basic and acidic residues" evidence="1">
    <location>
        <begin position="187"/>
        <end position="196"/>
    </location>
</feature>
<keyword evidence="3" id="KW-1185">Reference proteome</keyword>
<evidence type="ECO:0000313" key="2">
    <source>
        <dbReference type="EMBL" id="KAL1411368.1"/>
    </source>
</evidence>